<dbReference type="PANTHER" id="PTHR13847">
    <property type="entry name" value="SARCOSINE DEHYDROGENASE-RELATED"/>
    <property type="match status" value="1"/>
</dbReference>
<dbReference type="GO" id="GO:0051537">
    <property type="term" value="F:2 iron, 2 sulfur cluster binding"/>
    <property type="evidence" value="ECO:0007669"/>
    <property type="project" value="UniProtKB-KW"/>
</dbReference>
<evidence type="ECO:0000256" key="5">
    <source>
        <dbReference type="ARBA" id="ARBA00023157"/>
    </source>
</evidence>
<evidence type="ECO:0000313" key="9">
    <source>
        <dbReference type="Proteomes" id="UP000016584"/>
    </source>
</evidence>
<evidence type="ECO:0000256" key="2">
    <source>
        <dbReference type="ARBA" id="ARBA00022723"/>
    </source>
</evidence>
<name>U2HPA5_9SPHI</name>
<dbReference type="RefSeq" id="WP_021072034.1">
    <property type="nucleotide sequence ID" value="NZ_ATDL01000022.1"/>
</dbReference>
<dbReference type="Pfam" id="PF01266">
    <property type="entry name" value="DAO"/>
    <property type="match status" value="1"/>
</dbReference>
<reference evidence="8 9" key="1">
    <citation type="journal article" date="2013" name="Genome Announc.">
        <title>The Draft Genome Sequence of Sphingomonas paucimobilis Strain HER1398 (Proteobacteria), Host to the Giant PAU Phage, Indicates That It Is a Member of the Genus Sphingobacterium (Bacteroidetes).</title>
        <authorList>
            <person name="White R.A.III."/>
            <person name="Suttle C.A."/>
        </authorList>
    </citation>
    <scope>NUCLEOTIDE SEQUENCE [LARGE SCALE GENOMIC DNA]</scope>
    <source>
        <strain evidence="8 9">HER1398</strain>
    </source>
</reference>
<dbReference type="Gene3D" id="2.102.10.10">
    <property type="entry name" value="Rieske [2Fe-2S] iron-sulphur domain"/>
    <property type="match status" value="1"/>
</dbReference>
<dbReference type="InterPro" id="IPR017941">
    <property type="entry name" value="Rieske_2Fe-2S"/>
</dbReference>
<dbReference type="InterPro" id="IPR038010">
    <property type="entry name" value="YhfW_C"/>
</dbReference>
<dbReference type="SUPFAM" id="SSF51905">
    <property type="entry name" value="FAD/NAD(P)-binding domain"/>
    <property type="match status" value="1"/>
</dbReference>
<dbReference type="eggNOG" id="COG0723">
    <property type="taxonomic scope" value="Bacteria"/>
</dbReference>
<accession>U2HPA5</accession>
<dbReference type="GO" id="GO:0016020">
    <property type="term" value="C:membrane"/>
    <property type="evidence" value="ECO:0007669"/>
    <property type="project" value="InterPro"/>
</dbReference>
<dbReference type="InterPro" id="IPR036922">
    <property type="entry name" value="Rieske_2Fe-2S_sf"/>
</dbReference>
<feature type="domain" description="Rieske" evidence="7">
    <location>
        <begin position="423"/>
        <end position="516"/>
    </location>
</feature>
<dbReference type="PRINTS" id="PR00162">
    <property type="entry name" value="RIESKE"/>
</dbReference>
<dbReference type="InterPro" id="IPR036188">
    <property type="entry name" value="FAD/NAD-bd_sf"/>
</dbReference>
<dbReference type="CDD" id="cd03477">
    <property type="entry name" value="Rieske_YhfW_C"/>
    <property type="match status" value="1"/>
</dbReference>
<dbReference type="PANTHER" id="PTHR13847:SF281">
    <property type="entry name" value="FAD DEPENDENT OXIDOREDUCTASE DOMAIN-CONTAINING PROTEIN"/>
    <property type="match status" value="1"/>
</dbReference>
<keyword evidence="5" id="KW-1015">Disulfide bond</keyword>
<sequence length="516" mass="58312">MMKRDGNKISIWQDTVEFPLAGMDKSLCYDVLIIGAGITGLSTGLRLQREGLNCLLIDAHNMAFGTSSGTSAHLNTVLDTPYTDIIRQHGIDKAIQVARSARQAILDIEVNLETYGIDCDLRRCKGYMYAQDEEQETELHRLKEAIAKVKIDVAEAKDVPIPFDYTQAIVFEGQGTFHPTKYMLGLRRAFLDLGGQLVENSLVQQVNAGADDKLEVKTANGQLWLARKIVYATHTPPGVQWMNFRLAPYRSYIQVFELQNDADCPEAVIYDMDEPFHYYRTVWHEGKPLLMVGGQDHKTAHDANERYNFSELEAFVRGKYEVKEKKYEWSSQYYESQDALPFIGYCTSRTHKNELLATGYGGNGMIFGTLAARILSDLIIKGKSKYEKLYSPTRVGPLSAVRDLLIENLDVIKSFVKGRLRAEDMEELAELGRGQASVIRYEGDKIGVYKDENGKLYGVDPVCRHAACIVKWNTAEKSWDCPCHGARYDCEGHLLNGPALAPLKKWDWEHNDEEIL</sequence>
<evidence type="ECO:0000256" key="1">
    <source>
        <dbReference type="ARBA" id="ARBA00022714"/>
    </source>
</evidence>
<dbReference type="STRING" id="1346330.M472_00840"/>
<dbReference type="eggNOG" id="COG0665">
    <property type="taxonomic scope" value="Bacteria"/>
</dbReference>
<feature type="coiled-coil region" evidence="6">
    <location>
        <begin position="132"/>
        <end position="159"/>
    </location>
</feature>
<dbReference type="GO" id="GO:0005737">
    <property type="term" value="C:cytoplasm"/>
    <property type="evidence" value="ECO:0007669"/>
    <property type="project" value="TreeGrafter"/>
</dbReference>
<evidence type="ECO:0000256" key="6">
    <source>
        <dbReference type="SAM" id="Coils"/>
    </source>
</evidence>
<dbReference type="Proteomes" id="UP000016584">
    <property type="component" value="Unassembled WGS sequence"/>
</dbReference>
<organism evidence="8 9">
    <name type="scientific">Sphingobacterium paucimobilis HER1398</name>
    <dbReference type="NCBI Taxonomy" id="1346330"/>
    <lineage>
        <taxon>Bacteria</taxon>
        <taxon>Pseudomonadati</taxon>
        <taxon>Bacteroidota</taxon>
        <taxon>Sphingobacteriia</taxon>
        <taxon>Sphingobacteriales</taxon>
        <taxon>Sphingobacteriaceae</taxon>
        <taxon>Sphingobacterium</taxon>
    </lineage>
</organism>
<dbReference type="Gene3D" id="3.50.50.60">
    <property type="entry name" value="FAD/NAD(P)-binding domain"/>
    <property type="match status" value="1"/>
</dbReference>
<evidence type="ECO:0000256" key="3">
    <source>
        <dbReference type="ARBA" id="ARBA00023004"/>
    </source>
</evidence>
<evidence type="ECO:0000256" key="4">
    <source>
        <dbReference type="ARBA" id="ARBA00023014"/>
    </source>
</evidence>
<dbReference type="OrthoDB" id="9767869at2"/>
<keyword evidence="3" id="KW-0408">Iron</keyword>
<comment type="caution">
    <text evidence="8">The sequence shown here is derived from an EMBL/GenBank/DDBJ whole genome shotgun (WGS) entry which is preliminary data.</text>
</comment>
<protein>
    <recommendedName>
        <fullName evidence="7">Rieske domain-containing protein</fullName>
    </recommendedName>
</protein>
<dbReference type="Gene3D" id="3.30.9.10">
    <property type="entry name" value="D-Amino Acid Oxidase, subunit A, domain 2"/>
    <property type="match status" value="1"/>
</dbReference>
<dbReference type="GO" id="GO:0046872">
    <property type="term" value="F:metal ion binding"/>
    <property type="evidence" value="ECO:0007669"/>
    <property type="project" value="UniProtKB-KW"/>
</dbReference>
<keyword evidence="2" id="KW-0479">Metal-binding</keyword>
<dbReference type="InterPro" id="IPR005805">
    <property type="entry name" value="Rieske_Fe-S_prot_C"/>
</dbReference>
<evidence type="ECO:0000259" key="7">
    <source>
        <dbReference type="PROSITE" id="PS51296"/>
    </source>
</evidence>
<keyword evidence="9" id="KW-1185">Reference proteome</keyword>
<dbReference type="Pfam" id="PF00355">
    <property type="entry name" value="Rieske"/>
    <property type="match status" value="1"/>
</dbReference>
<dbReference type="PROSITE" id="PS51296">
    <property type="entry name" value="RIESKE"/>
    <property type="match status" value="1"/>
</dbReference>
<evidence type="ECO:0000313" key="8">
    <source>
        <dbReference type="EMBL" id="ERJ57302.1"/>
    </source>
</evidence>
<dbReference type="AlphaFoldDB" id="U2HPA5"/>
<keyword evidence="6" id="KW-0175">Coiled coil</keyword>
<dbReference type="InterPro" id="IPR006076">
    <property type="entry name" value="FAD-dep_OxRdtase"/>
</dbReference>
<keyword evidence="1" id="KW-0001">2Fe-2S</keyword>
<proteinExistence type="predicted"/>
<dbReference type="SUPFAM" id="SSF50022">
    <property type="entry name" value="ISP domain"/>
    <property type="match status" value="1"/>
</dbReference>
<dbReference type="PATRIC" id="fig|1346330.5.peg.4032"/>
<keyword evidence="4" id="KW-0411">Iron-sulfur</keyword>
<gene>
    <name evidence="8" type="ORF">M472_00840</name>
</gene>
<dbReference type="EMBL" id="ATDL01000022">
    <property type="protein sequence ID" value="ERJ57302.1"/>
    <property type="molecule type" value="Genomic_DNA"/>
</dbReference>